<keyword evidence="1" id="KW-0812">Transmembrane</keyword>
<evidence type="ECO:0008006" key="4">
    <source>
        <dbReference type="Google" id="ProtNLM"/>
    </source>
</evidence>
<proteinExistence type="predicted"/>
<accession>A0ABP9WBH2</accession>
<evidence type="ECO:0000313" key="3">
    <source>
        <dbReference type="Proteomes" id="UP001401887"/>
    </source>
</evidence>
<evidence type="ECO:0000256" key="1">
    <source>
        <dbReference type="SAM" id="Phobius"/>
    </source>
</evidence>
<comment type="caution">
    <text evidence="2">The sequence shown here is derived from an EMBL/GenBank/DDBJ whole genome shotgun (WGS) entry which is preliminary data.</text>
</comment>
<dbReference type="Proteomes" id="UP001401887">
    <property type="component" value="Unassembled WGS sequence"/>
</dbReference>
<sequence length="118" mass="13267">MARRFDLSPATWRARAIRYVAIYLALALLLVGARYLTQDVRKTLLDARDREAVLTTQRDDLELRVQALNGAPRIREWALQNGMRPFAEAPKTVQDLTALPAPAPAPARTTLEVTTAWK</sequence>
<organism evidence="2 3">
    <name type="scientific">Deinococcus carri</name>
    <dbReference type="NCBI Taxonomy" id="1211323"/>
    <lineage>
        <taxon>Bacteria</taxon>
        <taxon>Thermotogati</taxon>
        <taxon>Deinococcota</taxon>
        <taxon>Deinococci</taxon>
        <taxon>Deinococcales</taxon>
        <taxon>Deinococcaceae</taxon>
        <taxon>Deinococcus</taxon>
    </lineage>
</organism>
<keyword evidence="1" id="KW-1133">Transmembrane helix</keyword>
<protein>
    <recommendedName>
        <fullName evidence="4">Cell division protein FtsL</fullName>
    </recommendedName>
</protein>
<keyword evidence="1" id="KW-0472">Membrane</keyword>
<dbReference type="RefSeq" id="WP_345467731.1">
    <property type="nucleotide sequence ID" value="NZ_BAABRP010000022.1"/>
</dbReference>
<reference evidence="2 3" key="1">
    <citation type="submission" date="2024-02" db="EMBL/GenBank/DDBJ databases">
        <title>Deinococcus carri NBRC 110142.</title>
        <authorList>
            <person name="Ichikawa N."/>
            <person name="Katano-Makiyama Y."/>
            <person name="Hidaka K."/>
        </authorList>
    </citation>
    <scope>NUCLEOTIDE SEQUENCE [LARGE SCALE GENOMIC DNA]</scope>
    <source>
        <strain evidence="2 3">NBRC 110142</strain>
    </source>
</reference>
<gene>
    <name evidence="2" type="ORF">Dcar01_03423</name>
</gene>
<evidence type="ECO:0000313" key="2">
    <source>
        <dbReference type="EMBL" id="GAA5514667.1"/>
    </source>
</evidence>
<dbReference type="EMBL" id="BAABRP010000022">
    <property type="protein sequence ID" value="GAA5514667.1"/>
    <property type="molecule type" value="Genomic_DNA"/>
</dbReference>
<name>A0ABP9WBH2_9DEIO</name>
<feature type="transmembrane region" description="Helical" evidence="1">
    <location>
        <begin position="16"/>
        <end position="36"/>
    </location>
</feature>
<keyword evidence="3" id="KW-1185">Reference proteome</keyword>